<comment type="caution">
    <text evidence="1">The sequence shown here is derived from an EMBL/GenBank/DDBJ whole genome shotgun (WGS) entry which is preliminary data.</text>
</comment>
<evidence type="ECO:0000313" key="1">
    <source>
        <dbReference type="EMBL" id="GBM05627.1"/>
    </source>
</evidence>
<evidence type="ECO:0000313" key="2">
    <source>
        <dbReference type="Proteomes" id="UP000499080"/>
    </source>
</evidence>
<dbReference type="OrthoDB" id="6424868at2759"/>
<organism evidence="1 2">
    <name type="scientific">Araneus ventricosus</name>
    <name type="common">Orbweaver spider</name>
    <name type="synonym">Epeira ventricosa</name>
    <dbReference type="NCBI Taxonomy" id="182803"/>
    <lineage>
        <taxon>Eukaryota</taxon>
        <taxon>Metazoa</taxon>
        <taxon>Ecdysozoa</taxon>
        <taxon>Arthropoda</taxon>
        <taxon>Chelicerata</taxon>
        <taxon>Arachnida</taxon>
        <taxon>Araneae</taxon>
        <taxon>Araneomorphae</taxon>
        <taxon>Entelegynae</taxon>
        <taxon>Araneoidea</taxon>
        <taxon>Araneidae</taxon>
        <taxon>Araneus</taxon>
    </lineage>
</organism>
<accession>A0A4Y2CPE7</accession>
<gene>
    <name evidence="1" type="ORF">AVEN_202258_1</name>
</gene>
<dbReference type="AlphaFoldDB" id="A0A4Y2CPE7"/>
<protein>
    <submittedName>
        <fullName evidence="1">Uncharacterized protein</fullName>
    </submittedName>
</protein>
<dbReference type="EMBL" id="BGPR01000216">
    <property type="protein sequence ID" value="GBM05627.1"/>
    <property type="molecule type" value="Genomic_DNA"/>
</dbReference>
<keyword evidence="2" id="KW-1185">Reference proteome</keyword>
<dbReference type="Proteomes" id="UP000499080">
    <property type="component" value="Unassembled WGS sequence"/>
</dbReference>
<sequence>MIIDVEDNVFGRCQIPYGTDVDLYRHLLGPETIQLLESELTRLFAGGYRWGHDYSQCVIQNILYSSRHQISYDPGLCSRVLQFTLPEVPPEILSELESPEPDELAFIKFKPNREDPASDIYADEIFSPPIFSERAEEKDTDKRSPIRMYPDNELPHNFGRNFNPDSSEEQSLTDKETLIQELLKTAKDTEKLFEGFQDKDERYPDEDVSCTFDNSFGSVSFHVPFSYLISAFFFSFKLVKPFVWGKDYTDALPVDFFYSAYWLVKINL</sequence>
<name>A0A4Y2CPE7_ARAVE</name>
<proteinExistence type="predicted"/>
<reference evidence="1 2" key="1">
    <citation type="journal article" date="2019" name="Sci. Rep.">
        <title>Orb-weaving spider Araneus ventricosus genome elucidates the spidroin gene catalogue.</title>
        <authorList>
            <person name="Kono N."/>
            <person name="Nakamura H."/>
            <person name="Ohtoshi R."/>
            <person name="Moran D.A.P."/>
            <person name="Shinohara A."/>
            <person name="Yoshida Y."/>
            <person name="Fujiwara M."/>
            <person name="Mori M."/>
            <person name="Tomita M."/>
            <person name="Arakawa K."/>
        </authorList>
    </citation>
    <scope>NUCLEOTIDE SEQUENCE [LARGE SCALE GENOMIC DNA]</scope>
</reference>